<evidence type="ECO:0000313" key="1">
    <source>
        <dbReference type="EMBL" id="GFY00435.1"/>
    </source>
</evidence>
<proteinExistence type="predicted"/>
<reference evidence="1" key="1">
    <citation type="submission" date="2020-08" db="EMBL/GenBank/DDBJ databases">
        <title>Multicomponent nature underlies the extraordinary mechanical properties of spider dragline silk.</title>
        <authorList>
            <person name="Kono N."/>
            <person name="Nakamura H."/>
            <person name="Mori M."/>
            <person name="Yoshida Y."/>
            <person name="Ohtoshi R."/>
            <person name="Malay A.D."/>
            <person name="Moran D.A.P."/>
            <person name="Tomita M."/>
            <person name="Numata K."/>
            <person name="Arakawa K."/>
        </authorList>
    </citation>
    <scope>NUCLEOTIDE SEQUENCE</scope>
</reference>
<gene>
    <name evidence="1" type="ORF">TNCV_1664741</name>
</gene>
<accession>A0A8X6RWZ0</accession>
<evidence type="ECO:0000313" key="2">
    <source>
        <dbReference type="Proteomes" id="UP000887159"/>
    </source>
</evidence>
<dbReference type="EMBL" id="BMAU01021220">
    <property type="protein sequence ID" value="GFY00435.1"/>
    <property type="molecule type" value="Genomic_DNA"/>
</dbReference>
<dbReference type="Proteomes" id="UP000887159">
    <property type="component" value="Unassembled WGS sequence"/>
</dbReference>
<organism evidence="1 2">
    <name type="scientific">Trichonephila clavipes</name>
    <name type="common">Golden silk orbweaver</name>
    <name type="synonym">Nephila clavipes</name>
    <dbReference type="NCBI Taxonomy" id="2585209"/>
    <lineage>
        <taxon>Eukaryota</taxon>
        <taxon>Metazoa</taxon>
        <taxon>Ecdysozoa</taxon>
        <taxon>Arthropoda</taxon>
        <taxon>Chelicerata</taxon>
        <taxon>Arachnida</taxon>
        <taxon>Araneae</taxon>
        <taxon>Araneomorphae</taxon>
        <taxon>Entelegynae</taxon>
        <taxon>Araneoidea</taxon>
        <taxon>Nephilidae</taxon>
        <taxon>Trichonephila</taxon>
    </lineage>
</organism>
<comment type="caution">
    <text evidence="1">The sequence shown here is derived from an EMBL/GenBank/DDBJ whole genome shotgun (WGS) entry which is preliminary data.</text>
</comment>
<dbReference type="AlphaFoldDB" id="A0A8X6RWZ0"/>
<keyword evidence="2" id="KW-1185">Reference proteome</keyword>
<name>A0A8X6RWZ0_TRICX</name>
<protein>
    <submittedName>
        <fullName evidence="1">Uncharacterized protein</fullName>
    </submittedName>
</protein>
<sequence>MVPTSTQAERSFQKMAARLLHGRLFHVPNFDQNRNFLNPGLYTGGVFMLSSNLYTESWLQSLVPFIKDPGGHRTLVVMVTNSGSVLSSRGASFDSSEDSQRRKADARFICRGSKSLTMVQVQTSSLSSNGSG</sequence>